<accession>A0A3M8BZ92</accession>
<evidence type="ECO:0000313" key="4">
    <source>
        <dbReference type="Proteomes" id="UP000282028"/>
    </source>
</evidence>
<organism evidence="3 4">
    <name type="scientific">Brevibacillus invocatus</name>
    <dbReference type="NCBI Taxonomy" id="173959"/>
    <lineage>
        <taxon>Bacteria</taxon>
        <taxon>Bacillati</taxon>
        <taxon>Bacillota</taxon>
        <taxon>Bacilli</taxon>
        <taxon>Bacillales</taxon>
        <taxon>Paenibacillaceae</taxon>
        <taxon>Brevibacillus</taxon>
    </lineage>
</organism>
<proteinExistence type="predicted"/>
<dbReference type="InterPro" id="IPR013495">
    <property type="entry name" value="CHP02679"/>
</dbReference>
<dbReference type="InterPro" id="IPR024465">
    <property type="entry name" value="DUF2399"/>
</dbReference>
<dbReference type="Pfam" id="PF09664">
    <property type="entry name" value="DUF2399"/>
    <property type="match status" value="1"/>
</dbReference>
<dbReference type="Proteomes" id="UP000282028">
    <property type="component" value="Unassembled WGS sequence"/>
</dbReference>
<protein>
    <submittedName>
        <fullName evidence="3">TIGR02679 family protein</fullName>
    </submittedName>
</protein>
<dbReference type="AlphaFoldDB" id="A0A3M8BZ92"/>
<evidence type="ECO:0000259" key="1">
    <source>
        <dbReference type="Pfam" id="PF09664"/>
    </source>
</evidence>
<sequence>MGDMRETETERALLKEAIRYFKAETSGYHKLFQALRSKYESYGEFGDKIRLTNLSNEEADRLSGLLRKRYDPGKSAQIKLADLENGLKETRFGELSLLRLVEAYYREPLRSKKEKKQQEQLIWQQFWIEVTVELKGLFTREPDEKSPFLPVCMRSQFFDWLQDLTEQQATGSVAVRQWYSSAPEELRKSLRMVAQVFCILDALGKSEYVRLPVLAAKTTGNPHAFDSNQALGKLLLYALAHAKKQDAPQHAEEIAQLLYEHRVLRDDLSSHVMVCGITYVDADEQHSGNHWPKHEVIGLPLRMVVNKPVWYPVMRPVHTDVRVVWVMENPAVFSAIVDRWEQQMSDHPYPPLVCSSGQFTLAVWALLDRLVQGGCQLFYSGDFDPEGFQMAARVWRRYGGEAVKLWRYTTSDYQQAMTTQYEIDEARWDSFAQSILQNKWADTPDWFQEMVQAVVTKRKPGYQESIIDELFADLISMY</sequence>
<keyword evidence="4" id="KW-1185">Reference proteome</keyword>
<dbReference type="OrthoDB" id="1661308at2"/>
<dbReference type="Pfam" id="PF11796">
    <property type="entry name" value="DUF3323"/>
    <property type="match status" value="1"/>
</dbReference>
<comment type="caution">
    <text evidence="3">The sequence shown here is derived from an EMBL/GenBank/DDBJ whole genome shotgun (WGS) entry which is preliminary data.</text>
</comment>
<dbReference type="NCBIfam" id="TIGR02679">
    <property type="entry name" value="TIGR02679 family protein"/>
    <property type="match status" value="1"/>
</dbReference>
<evidence type="ECO:0000313" key="3">
    <source>
        <dbReference type="EMBL" id="RNB68649.1"/>
    </source>
</evidence>
<feature type="domain" description="DUF2399" evidence="1">
    <location>
        <begin position="320"/>
        <end position="474"/>
    </location>
</feature>
<dbReference type="InterPro" id="IPR024466">
    <property type="entry name" value="CHP02679_N"/>
</dbReference>
<dbReference type="RefSeq" id="WP_122910681.1">
    <property type="nucleotide sequence ID" value="NZ_CBCSBE010000033.1"/>
</dbReference>
<feature type="domain" description="Conserved hypothetical protein CHP02679 N terminus" evidence="2">
    <location>
        <begin position="48"/>
        <end position="277"/>
    </location>
</feature>
<dbReference type="EMBL" id="RHHR01000042">
    <property type="protein sequence ID" value="RNB68649.1"/>
    <property type="molecule type" value="Genomic_DNA"/>
</dbReference>
<reference evidence="3 4" key="1">
    <citation type="submission" date="2018-10" db="EMBL/GenBank/DDBJ databases">
        <title>Phylogenomics of Brevibacillus.</title>
        <authorList>
            <person name="Dunlap C."/>
        </authorList>
    </citation>
    <scope>NUCLEOTIDE SEQUENCE [LARGE SCALE GENOMIC DNA]</scope>
    <source>
        <strain evidence="3 4">JCM 12215</strain>
    </source>
</reference>
<gene>
    <name evidence="3" type="ORF">EDM52_19815</name>
</gene>
<name>A0A3M8BZ92_9BACL</name>
<evidence type="ECO:0000259" key="2">
    <source>
        <dbReference type="Pfam" id="PF11796"/>
    </source>
</evidence>